<dbReference type="InterPro" id="IPR036443">
    <property type="entry name" value="Znf_RanBP2_sf"/>
</dbReference>
<feature type="region of interest" description="Disordered" evidence="5">
    <location>
        <begin position="371"/>
        <end position="396"/>
    </location>
</feature>
<evidence type="ECO:0000313" key="7">
    <source>
        <dbReference type="EMBL" id="ORC93061.1"/>
    </source>
</evidence>
<dbReference type="SUPFAM" id="SSF90209">
    <property type="entry name" value="Ran binding protein zinc finger-like"/>
    <property type="match status" value="2"/>
</dbReference>
<reference evidence="7 8" key="1">
    <citation type="submission" date="2017-03" db="EMBL/GenBank/DDBJ databases">
        <title>An alternative strategy for trypanosome survival in the mammalian bloodstream revealed through genome and transcriptome analysis of the ubiquitous bovine parasite Trypanosoma (Megatrypanum) theileri.</title>
        <authorList>
            <person name="Kelly S."/>
            <person name="Ivens A."/>
            <person name="Mott A."/>
            <person name="O'Neill E."/>
            <person name="Emms D."/>
            <person name="Macleod O."/>
            <person name="Voorheis P."/>
            <person name="Matthews J."/>
            <person name="Matthews K."/>
            <person name="Carrington M."/>
        </authorList>
    </citation>
    <scope>NUCLEOTIDE SEQUENCE [LARGE SCALE GENOMIC DNA]</scope>
    <source>
        <strain evidence="7">Edinburgh</strain>
    </source>
</reference>
<dbReference type="OrthoDB" id="448399at2759"/>
<dbReference type="PANTHER" id="PTHR23111:SF100">
    <property type="entry name" value="RANBP2-TYPE DOMAIN-CONTAINING PROTEIN"/>
    <property type="match status" value="1"/>
</dbReference>
<dbReference type="GO" id="GO:0008270">
    <property type="term" value="F:zinc ion binding"/>
    <property type="evidence" value="ECO:0007669"/>
    <property type="project" value="UniProtKB-KW"/>
</dbReference>
<feature type="domain" description="RanBP2-type" evidence="6">
    <location>
        <begin position="66"/>
        <end position="98"/>
    </location>
</feature>
<accession>A0A1X0P892</accession>
<evidence type="ECO:0000256" key="1">
    <source>
        <dbReference type="ARBA" id="ARBA00022723"/>
    </source>
</evidence>
<keyword evidence="8" id="KW-1185">Reference proteome</keyword>
<dbReference type="Gene3D" id="4.10.1060.10">
    <property type="entry name" value="Zinc finger, RanBP2-type"/>
    <property type="match status" value="2"/>
</dbReference>
<protein>
    <recommendedName>
        <fullName evidence="6">RanBP2-type domain-containing protein</fullName>
    </recommendedName>
</protein>
<dbReference type="VEuPathDB" id="TriTrypDB:TM35_000023870"/>
<dbReference type="Proteomes" id="UP000192257">
    <property type="component" value="Unassembled WGS sequence"/>
</dbReference>
<comment type="caution">
    <text evidence="7">The sequence shown here is derived from an EMBL/GenBank/DDBJ whole genome shotgun (WGS) entry which is preliminary data.</text>
</comment>
<dbReference type="GeneID" id="39981485"/>
<dbReference type="PROSITE" id="PS50199">
    <property type="entry name" value="ZF_RANBP2_2"/>
    <property type="match status" value="5"/>
</dbReference>
<evidence type="ECO:0000256" key="4">
    <source>
        <dbReference type="PROSITE-ProRule" id="PRU00322"/>
    </source>
</evidence>
<dbReference type="PANTHER" id="PTHR23111">
    <property type="entry name" value="ZINC FINGER PROTEIN"/>
    <property type="match status" value="1"/>
</dbReference>
<dbReference type="InterPro" id="IPR001876">
    <property type="entry name" value="Znf_RanBP2"/>
</dbReference>
<keyword evidence="3" id="KW-0862">Zinc</keyword>
<dbReference type="RefSeq" id="XP_028887127.1">
    <property type="nucleotide sequence ID" value="XM_029021705.1"/>
</dbReference>
<sequence length="559" mass="62090">MKRYGSSKPAVIAGIIRGNHLCNNNGSSLSLHAHGSRDGMCSVSHRVSCIRFTTQTPVLLQSWAQRANRLWMCIKEDCRHVNASGATHCETCNTEKPILKGWLCTECETRNHKGVKKCHKCGTSADMSEDFWMCIACEKNNRIDEIDDNSRCGFCGYDMAPMSMTEAEALRIQYERSQRLREAQEQFDNLSAKESDDQFGDETAGASMLPDAIKGPLTSTTIPASNVNVNANPSHSPSLSSLPRNIPEVKPFTPAPLETAHSRLYRKSRRPVPLPTGIPQGPPGFDWMCRESNCGTINAGDEENCSKCGTHITPSEWECCHCGAVNHLTRSRCFNCQVPISVSWVCSSCRAATSIYDRTCRECGIPRPPTEPKEARDVQQTWKANSTTTGGGRRRTMRREDWNCPECQGLNFASRTACYQCGAPKSTSEESVSSVNTEAVPDPALSHNNWFCRYCQASNFRTRTSCWQCGRASAESGATSWSNDESTPQFEREGFQQDVDGSSVAEGQMNVWNKKSDDWTCGKCFSKNFKNRQECHKCGATKTVAVAPRRAFVRKPVKI</sequence>
<feature type="domain" description="RanBP2-type" evidence="6">
    <location>
        <begin position="398"/>
        <end position="427"/>
    </location>
</feature>
<dbReference type="Pfam" id="PF00641">
    <property type="entry name" value="Zn_ribbon_RanBP"/>
    <property type="match status" value="1"/>
</dbReference>
<feature type="domain" description="RanBP2-type" evidence="6">
    <location>
        <begin position="282"/>
        <end position="314"/>
    </location>
</feature>
<gene>
    <name evidence="7" type="ORF">TM35_000023870</name>
</gene>
<evidence type="ECO:0000313" key="8">
    <source>
        <dbReference type="Proteomes" id="UP000192257"/>
    </source>
</evidence>
<name>A0A1X0P892_9TRYP</name>
<proteinExistence type="predicted"/>
<dbReference type="SMART" id="SM00547">
    <property type="entry name" value="ZnF_RBZ"/>
    <property type="match status" value="7"/>
</dbReference>
<dbReference type="GO" id="GO:0003729">
    <property type="term" value="F:mRNA binding"/>
    <property type="evidence" value="ECO:0007669"/>
    <property type="project" value="TreeGrafter"/>
</dbReference>
<dbReference type="EMBL" id="NBCO01000002">
    <property type="protein sequence ID" value="ORC93061.1"/>
    <property type="molecule type" value="Genomic_DNA"/>
</dbReference>
<dbReference type="AlphaFoldDB" id="A0A1X0P892"/>
<organism evidence="7 8">
    <name type="scientific">Trypanosoma theileri</name>
    <dbReference type="NCBI Taxonomy" id="67003"/>
    <lineage>
        <taxon>Eukaryota</taxon>
        <taxon>Discoba</taxon>
        <taxon>Euglenozoa</taxon>
        <taxon>Kinetoplastea</taxon>
        <taxon>Metakinetoplastina</taxon>
        <taxon>Trypanosomatida</taxon>
        <taxon>Trypanosomatidae</taxon>
        <taxon>Trypanosoma</taxon>
    </lineage>
</organism>
<keyword evidence="1" id="KW-0479">Metal-binding</keyword>
<evidence type="ECO:0000259" key="6">
    <source>
        <dbReference type="PROSITE" id="PS50199"/>
    </source>
</evidence>
<dbReference type="PROSITE" id="PS01358">
    <property type="entry name" value="ZF_RANBP2_1"/>
    <property type="match status" value="6"/>
</dbReference>
<keyword evidence="2 4" id="KW-0863">Zinc-finger</keyword>
<evidence type="ECO:0000256" key="5">
    <source>
        <dbReference type="SAM" id="MobiDB-lite"/>
    </source>
</evidence>
<evidence type="ECO:0000256" key="3">
    <source>
        <dbReference type="ARBA" id="ARBA00022833"/>
    </source>
</evidence>
<evidence type="ECO:0000256" key="2">
    <source>
        <dbReference type="ARBA" id="ARBA00022771"/>
    </source>
</evidence>
<feature type="domain" description="RanBP2-type" evidence="6">
    <location>
        <begin position="313"/>
        <end position="342"/>
    </location>
</feature>
<feature type="domain" description="RanBP2-type" evidence="6">
    <location>
        <begin position="515"/>
        <end position="544"/>
    </location>
</feature>